<dbReference type="GO" id="GO:0000272">
    <property type="term" value="P:polysaccharide catabolic process"/>
    <property type="evidence" value="ECO:0007669"/>
    <property type="project" value="InterPro"/>
</dbReference>
<evidence type="ECO:0000313" key="8">
    <source>
        <dbReference type="Proteomes" id="UP000223596"/>
    </source>
</evidence>
<feature type="region of interest" description="Disordered" evidence="4">
    <location>
        <begin position="383"/>
        <end position="415"/>
    </location>
</feature>
<name>A0AB36TGQ6_ACETH</name>
<feature type="chain" id="PRO_5044299244" evidence="5">
    <location>
        <begin position="23"/>
        <end position="1305"/>
    </location>
</feature>
<dbReference type="RefSeq" id="WP_003516263.1">
    <property type="nucleotide sequence ID" value="NZ_CP013828.1"/>
</dbReference>
<keyword evidence="5" id="KW-0732">Signal</keyword>
<gene>
    <name evidence="7" type="ORF">M972_111553</name>
</gene>
<evidence type="ECO:0000256" key="3">
    <source>
        <dbReference type="ARBA" id="ARBA00022737"/>
    </source>
</evidence>
<proteinExistence type="predicted"/>
<feature type="region of interest" description="Disordered" evidence="4">
    <location>
        <begin position="776"/>
        <end position="799"/>
    </location>
</feature>
<dbReference type="Gene3D" id="2.60.40.680">
    <property type="match status" value="7"/>
</dbReference>
<keyword evidence="3" id="KW-0677">Repeat</keyword>
<dbReference type="EMBL" id="PDBW01000001">
    <property type="protein sequence ID" value="PFH02766.1"/>
    <property type="molecule type" value="Genomic_DNA"/>
</dbReference>
<accession>A0AB36TGQ6</accession>
<dbReference type="Pfam" id="PF00963">
    <property type="entry name" value="Cohesin"/>
    <property type="match status" value="7"/>
</dbReference>
<evidence type="ECO:0000256" key="1">
    <source>
        <dbReference type="ARBA" id="ARBA00004613"/>
    </source>
</evidence>
<dbReference type="GO" id="GO:0005576">
    <property type="term" value="C:extracellular region"/>
    <property type="evidence" value="ECO:0007669"/>
    <property type="project" value="UniProtKB-SubCell"/>
</dbReference>
<sequence length="1305" mass="140531">MKKGISFILVIAIIMAMTSSFAVSAYPATTLSAAGVESGSISLEFDKTTAQVGDIIKAYVKISNIKNFAGYQVNIKYDPTVLQAVNPDTKVPLNKNTMPKSGNLLSNPEYGSIYGVLNKIEEGILNFGKAYTYLNDYKLSNSPEETGILAEIGFKVLKVQPTTVKFENTSSMPGSLSGTMLFDWNGEVITDYTVVQSAVINSSVVNPSPSAAPSKGIVKMELNKNTAFVGDIIIAEIKVDNFDNIAGYQFNIKYDPQVLQPIDPDTNVPYGKSTMPKDGTILVNPEFGAISAVANKVEEGILNFGKSYTYLAAYKASGMAEKSGTIAKIAFKALKAASSTTIKFEETLSMPGSIEGTMIFDWNGDNVLGYQVIQAGAVSISGQTVTPSPSPTQIPVSPTPIPSQKPTPSSTPVSNASISIEVDKNTVKVGEMVKAFVKVDGFDSLAGFQVNIKYNPDLLQAVNPDTGEPLKINSMPKSGDLISNNEYGVISIAVNKPSEGVLNFAKTYTYVGDYKDSGKPEKSGTLAIIGFKALNEGDATVRFEDAISMPSSLSGTILLDWDLNRISDYKVVQPDVIKITGSTKPSPSPTSTPVGPSPTATPTGGPVSDGQIELKLDKEQAKVGDIIKAAINISDINNFAGYQVNIKYDPAVLQAVNPVTGEPMSDKSMPADGTILVNTEYGIISAVANKTSEGILNFGKAYTYLDAYKLSNNPEKTGTLAVIGFKVLKAQDTYIGFENSITMPSSVLGTYLFDWNGDTITGYKVVNPGVIKISSSTVTTPSPTPTTTPTSTPKPTNPVSTDSYIKLELDKNTAAVGEIIKATVKVNNIKELAGYQINIKYDPNVLQPVNPYTGAEYTSKTPLANGELIVNSEYGATSMVVHDLTKGVLNFAQIYVFMEDYRNSGKAEETGVLGVIGFKVLKNEKTTIKFEEPASMPASISGTYLIDWNGNKKTDYKVIQPEPVNADAVSSGSYIKLEFDKNTASVGEIIRATVKVNNVKNLAGYQICIKYDPNVLQPVNPNTGAAYTTTTHLVDGELIVKQEYGSTSMAAHRLSNGILNFARTYLYVSDYKEDGKPEETGILGVIGFKVLKKEKTTVSFYADEALMPNSVSGTYLIDWNSNKKTDYKVIQPEPINGGALPENYIALELNKNKAAVGETIKATVRVNNIKNLAGYQVNIVYDPNVLQPIDPVTGAPFTTRSTFANCELLNNDEYGPTNITAHDLTKGALNFARGYSYLNEYRKNGVPETTGVLGEITFKVLKSQTTKIRFEEPAAMPGSISGTYLFDWYGNQISNYSVIQPDSIN</sequence>
<evidence type="ECO:0000259" key="6">
    <source>
        <dbReference type="Pfam" id="PF00963"/>
    </source>
</evidence>
<organism evidence="7 8">
    <name type="scientific">Acetivibrio thermocellus AD2</name>
    <dbReference type="NCBI Taxonomy" id="1138384"/>
    <lineage>
        <taxon>Bacteria</taxon>
        <taxon>Bacillati</taxon>
        <taxon>Bacillota</taxon>
        <taxon>Clostridia</taxon>
        <taxon>Eubacteriales</taxon>
        <taxon>Oscillospiraceae</taxon>
        <taxon>Acetivibrio</taxon>
    </lineage>
</organism>
<comment type="subcellular location">
    <subcellularLocation>
        <location evidence="1">Secreted</location>
    </subcellularLocation>
</comment>
<protein>
    <submittedName>
        <fullName evidence="7">Cohesin domain-containing protein</fullName>
    </submittedName>
</protein>
<reference evidence="7 8" key="1">
    <citation type="submission" date="2017-09" db="EMBL/GenBank/DDBJ databases">
        <title>Evaluation of Pacific Biosciences Sequencing Technology to Finishing C. thermocellum Genome Sequences.</title>
        <authorList>
            <person name="Brown S."/>
        </authorList>
    </citation>
    <scope>NUCLEOTIDE SEQUENCE [LARGE SCALE GENOMIC DNA]</scope>
    <source>
        <strain evidence="7 8">AD2</strain>
    </source>
</reference>
<evidence type="ECO:0000256" key="4">
    <source>
        <dbReference type="SAM" id="MobiDB-lite"/>
    </source>
</evidence>
<feature type="compositionally biased region" description="Pro residues" evidence="4">
    <location>
        <begin position="388"/>
        <end position="405"/>
    </location>
</feature>
<feature type="compositionally biased region" description="Polar residues" evidence="4">
    <location>
        <begin position="406"/>
        <end position="415"/>
    </location>
</feature>
<evidence type="ECO:0000256" key="5">
    <source>
        <dbReference type="SAM" id="SignalP"/>
    </source>
</evidence>
<feature type="domain" description="Cohesin" evidence="6">
    <location>
        <begin position="1146"/>
        <end position="1275"/>
    </location>
</feature>
<feature type="domain" description="Cohesin" evidence="6">
    <location>
        <begin position="975"/>
        <end position="1104"/>
    </location>
</feature>
<feature type="domain" description="Cohesin" evidence="6">
    <location>
        <begin position="419"/>
        <end position="552"/>
    </location>
</feature>
<feature type="signal peptide" evidence="5">
    <location>
        <begin position="1"/>
        <end position="22"/>
    </location>
</feature>
<feature type="domain" description="Cohesin" evidence="6">
    <location>
        <begin position="612"/>
        <end position="746"/>
    </location>
</feature>
<feature type="region of interest" description="Disordered" evidence="4">
    <location>
        <begin position="579"/>
        <end position="610"/>
    </location>
</feature>
<dbReference type="GO" id="GO:0030246">
    <property type="term" value="F:carbohydrate binding"/>
    <property type="evidence" value="ECO:0007669"/>
    <property type="project" value="InterPro"/>
</dbReference>
<dbReference type="InterPro" id="IPR002102">
    <property type="entry name" value="Cohesin_dom"/>
</dbReference>
<dbReference type="SUPFAM" id="SSF49384">
    <property type="entry name" value="Carbohydrate-binding domain"/>
    <property type="match status" value="7"/>
</dbReference>
<dbReference type="Proteomes" id="UP000223596">
    <property type="component" value="Unassembled WGS sequence"/>
</dbReference>
<keyword evidence="2" id="KW-0964">Secreted</keyword>
<feature type="compositionally biased region" description="Low complexity" evidence="4">
    <location>
        <begin position="580"/>
        <end position="608"/>
    </location>
</feature>
<comment type="caution">
    <text evidence="7">The sequence shown here is derived from an EMBL/GenBank/DDBJ whole genome shotgun (WGS) entry which is preliminary data.</text>
</comment>
<dbReference type="CDD" id="cd08547">
    <property type="entry name" value="Type_II_cohesin"/>
    <property type="match status" value="7"/>
</dbReference>
<evidence type="ECO:0000256" key="2">
    <source>
        <dbReference type="ARBA" id="ARBA00022525"/>
    </source>
</evidence>
<feature type="domain" description="Cohesin" evidence="6">
    <location>
        <begin position="42"/>
        <end position="173"/>
    </location>
</feature>
<dbReference type="InterPro" id="IPR008965">
    <property type="entry name" value="CBM2/CBM3_carb-bd_dom_sf"/>
</dbReference>
<feature type="domain" description="Cohesin" evidence="6">
    <location>
        <begin position="805"/>
        <end position="936"/>
    </location>
</feature>
<evidence type="ECO:0000313" key="7">
    <source>
        <dbReference type="EMBL" id="PFH02766.1"/>
    </source>
</evidence>
<feature type="domain" description="Cohesin" evidence="6">
    <location>
        <begin position="218"/>
        <end position="352"/>
    </location>
</feature>